<evidence type="ECO:0000313" key="2">
    <source>
        <dbReference type="EMBL" id="MCY1142807.1"/>
    </source>
</evidence>
<feature type="transmembrane region" description="Helical" evidence="1">
    <location>
        <begin position="85"/>
        <end position="107"/>
    </location>
</feature>
<dbReference type="Proteomes" id="UP001151002">
    <property type="component" value="Unassembled WGS sequence"/>
</dbReference>
<accession>A0ABT4B8H3</accession>
<reference evidence="2" key="1">
    <citation type="submission" date="2022-11" db="EMBL/GenBank/DDBJ databases">
        <authorList>
            <person name="Somphong A."/>
            <person name="Phongsopitanun W."/>
        </authorList>
    </citation>
    <scope>NUCLEOTIDE SEQUENCE</scope>
    <source>
        <strain evidence="2">Pm04-4</strain>
    </source>
</reference>
<name>A0ABT4B8H3_9ACTN</name>
<dbReference type="RefSeq" id="WP_267567270.1">
    <property type="nucleotide sequence ID" value="NZ_JAPNTZ010000013.1"/>
</dbReference>
<evidence type="ECO:0000256" key="1">
    <source>
        <dbReference type="SAM" id="Phobius"/>
    </source>
</evidence>
<protein>
    <submittedName>
        <fullName evidence="2">Uncharacterized protein</fullName>
    </submittedName>
</protein>
<proteinExistence type="predicted"/>
<keyword evidence="1" id="KW-1133">Transmembrane helix</keyword>
<gene>
    <name evidence="2" type="ORF">OWR29_32845</name>
</gene>
<keyword evidence="1" id="KW-0472">Membrane</keyword>
<keyword evidence="3" id="KW-1185">Reference proteome</keyword>
<dbReference type="EMBL" id="JAPNTZ010000013">
    <property type="protein sequence ID" value="MCY1142807.1"/>
    <property type="molecule type" value="Genomic_DNA"/>
</dbReference>
<comment type="caution">
    <text evidence="2">The sequence shown here is derived from an EMBL/GenBank/DDBJ whole genome shotgun (WGS) entry which is preliminary data.</text>
</comment>
<feature type="transmembrane region" description="Helical" evidence="1">
    <location>
        <begin position="54"/>
        <end position="73"/>
    </location>
</feature>
<feature type="transmembrane region" description="Helical" evidence="1">
    <location>
        <begin position="113"/>
        <end position="135"/>
    </location>
</feature>
<keyword evidence="1" id="KW-0812">Transmembrane</keyword>
<evidence type="ECO:0000313" key="3">
    <source>
        <dbReference type="Proteomes" id="UP001151002"/>
    </source>
</evidence>
<organism evidence="2 3">
    <name type="scientific">Paractinoplanes pyxinae</name>
    <dbReference type="NCBI Taxonomy" id="2997416"/>
    <lineage>
        <taxon>Bacteria</taxon>
        <taxon>Bacillati</taxon>
        <taxon>Actinomycetota</taxon>
        <taxon>Actinomycetes</taxon>
        <taxon>Micromonosporales</taxon>
        <taxon>Micromonosporaceae</taxon>
        <taxon>Paractinoplanes</taxon>
    </lineage>
</organism>
<sequence length="136" mass="14238">MTTVQKDRTTRTEAAELMPFGGWESTPAGAGLDDDETLFRFPAPDDPAPGTTRLLIMALGAAALGFVAVGVGARAFVTLLGGAPFWYVPTLALFGLLSIALTVGAFLSMHRAFLPWLLLACAAAPLTVDILIAALY</sequence>